<dbReference type="InterPro" id="IPR050766">
    <property type="entry name" value="Bact_Lucif_Oxidored"/>
</dbReference>
<evidence type="ECO:0000259" key="3">
    <source>
        <dbReference type="Pfam" id="PF00296"/>
    </source>
</evidence>
<feature type="domain" description="Luciferase-like" evidence="3">
    <location>
        <begin position="4"/>
        <end position="293"/>
    </location>
</feature>
<dbReference type="CDD" id="cd00347">
    <property type="entry name" value="Flavin_utilizing_monoxygenases"/>
    <property type="match status" value="1"/>
</dbReference>
<keyword evidence="5" id="KW-1185">Reference proteome</keyword>
<dbReference type="NCBIfam" id="TIGR03558">
    <property type="entry name" value="oxido_grp_1"/>
    <property type="match status" value="1"/>
</dbReference>
<dbReference type="GO" id="GO:0016705">
    <property type="term" value="F:oxidoreductase activity, acting on paired donors, with incorporation or reduction of molecular oxygen"/>
    <property type="evidence" value="ECO:0007669"/>
    <property type="project" value="InterPro"/>
</dbReference>
<evidence type="ECO:0000313" key="5">
    <source>
        <dbReference type="Proteomes" id="UP000188604"/>
    </source>
</evidence>
<reference evidence="4 5" key="1">
    <citation type="submission" date="2016-03" db="EMBL/GenBank/DDBJ databases">
        <title>Acetic acid bacteria sequencing.</title>
        <authorList>
            <person name="Brandt J."/>
            <person name="Jakob F."/>
            <person name="Vogel R.F."/>
        </authorList>
    </citation>
    <scope>NUCLEOTIDE SEQUENCE [LARGE SCALE GENOMIC DNA]</scope>
    <source>
        <strain evidence="4 5">NBRC 101099</strain>
    </source>
</reference>
<dbReference type="Gene3D" id="3.20.20.30">
    <property type="entry name" value="Luciferase-like domain"/>
    <property type="match status" value="1"/>
</dbReference>
<evidence type="ECO:0000256" key="1">
    <source>
        <dbReference type="ARBA" id="ARBA00007789"/>
    </source>
</evidence>
<dbReference type="Proteomes" id="UP000188604">
    <property type="component" value="Chromosome"/>
</dbReference>
<dbReference type="Pfam" id="PF00296">
    <property type="entry name" value="Bac_luciferase"/>
    <property type="match status" value="1"/>
</dbReference>
<dbReference type="PANTHER" id="PTHR30137">
    <property type="entry name" value="LUCIFERASE-LIKE MONOOXYGENASE"/>
    <property type="match status" value="1"/>
</dbReference>
<accession>A0A1U9KUF0</accession>
<organism evidence="4 5">
    <name type="scientific">Neoasaia chiangmaiensis</name>
    <dbReference type="NCBI Taxonomy" id="320497"/>
    <lineage>
        <taxon>Bacteria</taxon>
        <taxon>Pseudomonadati</taxon>
        <taxon>Pseudomonadota</taxon>
        <taxon>Alphaproteobacteria</taxon>
        <taxon>Acetobacterales</taxon>
        <taxon>Acetobacteraceae</taxon>
        <taxon>Neoasaia</taxon>
    </lineage>
</organism>
<comment type="similarity">
    <text evidence="1">To bacterial alkanal monooxygenase alpha and beta chains.</text>
</comment>
<dbReference type="FunFam" id="3.20.20.30:FF:000002">
    <property type="entry name" value="LLM class flavin-dependent oxidoreductase"/>
    <property type="match status" value="1"/>
</dbReference>
<dbReference type="RefSeq" id="WP_077808439.1">
    <property type="nucleotide sequence ID" value="NZ_BJXS01000007.1"/>
</dbReference>
<gene>
    <name evidence="4" type="ORF">A0U93_09115</name>
</gene>
<dbReference type="AlphaFoldDB" id="A0A1U9KUF0"/>
<dbReference type="KEGG" id="nch:A0U93_09115"/>
<evidence type="ECO:0000256" key="2">
    <source>
        <dbReference type="ARBA" id="ARBA00074555"/>
    </source>
</evidence>
<dbReference type="EMBL" id="CP014691">
    <property type="protein sequence ID" value="AQS89415.1"/>
    <property type="molecule type" value="Genomic_DNA"/>
</dbReference>
<protein>
    <recommendedName>
        <fullName evidence="2">Luciferase-like monooxygenase</fullName>
    </recommendedName>
</protein>
<dbReference type="SUPFAM" id="SSF51679">
    <property type="entry name" value="Bacterial luciferase-like"/>
    <property type="match status" value="1"/>
</dbReference>
<dbReference type="STRING" id="320497.A0U93_09115"/>
<dbReference type="OrthoDB" id="9780518at2"/>
<name>A0A1U9KUF0_9PROT</name>
<dbReference type="InterPro" id="IPR019949">
    <property type="entry name" value="CmoO-like"/>
</dbReference>
<dbReference type="PANTHER" id="PTHR30137:SF6">
    <property type="entry name" value="LUCIFERASE-LIKE MONOOXYGENASE"/>
    <property type="match status" value="1"/>
</dbReference>
<proteinExistence type="predicted"/>
<dbReference type="GO" id="GO:0005829">
    <property type="term" value="C:cytosol"/>
    <property type="evidence" value="ECO:0007669"/>
    <property type="project" value="TreeGrafter"/>
</dbReference>
<dbReference type="InterPro" id="IPR036661">
    <property type="entry name" value="Luciferase-like_sf"/>
</dbReference>
<evidence type="ECO:0000313" key="4">
    <source>
        <dbReference type="EMBL" id="AQS89415.1"/>
    </source>
</evidence>
<sequence length="328" mass="35527">MTPFSILDLSLITEGGDVAGALRRSRDLAQHAEALGFDRYWVAEHHAMPGIASAATSVLMGYLAEGTRKIRIGAGGIMLPNHAPLVIAEQFGTLAALYPGRIDLGLGRAPGSDQVTARALRRRMDRQDDFPQDVLELLHYFEPPVPGQAVVATPGAGSDIPVWLLGSSLYSAQLAAAMGLPFAFASHFAPQMMDEAIALYRHRFQPSARLAQPHVMLSANIIAADTPAEAARLVTSLQMYFVALRRGRPRAFPAPVDPESLHWTDVERGLLDSVLSCCWAGDPTHIASSLRTFIARYRPDELLVAAPIYDHAARRHSIGLTAALREAL</sequence>
<dbReference type="InterPro" id="IPR011251">
    <property type="entry name" value="Luciferase-like_dom"/>
</dbReference>